<evidence type="ECO:0000313" key="3">
    <source>
        <dbReference type="EMBL" id="GGA91534.1"/>
    </source>
</evidence>
<reference evidence="3" key="2">
    <citation type="submission" date="2020-09" db="EMBL/GenBank/DDBJ databases">
        <authorList>
            <person name="Sun Q."/>
            <person name="Zhou Y."/>
        </authorList>
    </citation>
    <scope>NUCLEOTIDE SEQUENCE</scope>
    <source>
        <strain evidence="3">CGMCC 1.15322</strain>
    </source>
</reference>
<feature type="compositionally biased region" description="Polar residues" evidence="1">
    <location>
        <begin position="81"/>
        <end position="91"/>
    </location>
</feature>
<feature type="chain" id="PRO_5037171779" evidence="2">
    <location>
        <begin position="33"/>
        <end position="174"/>
    </location>
</feature>
<keyword evidence="4" id="KW-1185">Reference proteome</keyword>
<protein>
    <submittedName>
        <fullName evidence="3">Uncharacterized protein</fullName>
    </submittedName>
</protein>
<name>A0A916SBH7_9BURK</name>
<gene>
    <name evidence="3" type="ORF">GCM10011496_10550</name>
</gene>
<keyword evidence="2" id="KW-0732">Signal</keyword>
<evidence type="ECO:0000256" key="2">
    <source>
        <dbReference type="SAM" id="SignalP"/>
    </source>
</evidence>
<comment type="caution">
    <text evidence="3">The sequence shown here is derived from an EMBL/GenBank/DDBJ whole genome shotgun (WGS) entry which is preliminary data.</text>
</comment>
<evidence type="ECO:0000313" key="4">
    <source>
        <dbReference type="Proteomes" id="UP000620596"/>
    </source>
</evidence>
<feature type="compositionally biased region" description="Basic and acidic residues" evidence="1">
    <location>
        <begin position="156"/>
        <end position="168"/>
    </location>
</feature>
<proteinExistence type="predicted"/>
<feature type="signal peptide" evidence="2">
    <location>
        <begin position="1"/>
        <end position="32"/>
    </location>
</feature>
<organism evidence="3 4">
    <name type="scientific">Polaromonas eurypsychrophila</name>
    <dbReference type="NCBI Taxonomy" id="1614635"/>
    <lineage>
        <taxon>Bacteria</taxon>
        <taxon>Pseudomonadati</taxon>
        <taxon>Pseudomonadota</taxon>
        <taxon>Betaproteobacteria</taxon>
        <taxon>Burkholderiales</taxon>
        <taxon>Comamonadaceae</taxon>
        <taxon>Polaromonas</taxon>
    </lineage>
</organism>
<dbReference type="AlphaFoldDB" id="A0A916SBH7"/>
<evidence type="ECO:0000256" key="1">
    <source>
        <dbReference type="SAM" id="MobiDB-lite"/>
    </source>
</evidence>
<accession>A0A916SBH7</accession>
<sequence length="174" mass="20616">MYPALNLSRHFYAASAVLLVSLCAGTLQSAHAQFPTVTTRTEIWSGNGQPRDRETERLQWEQWQLQREQQRRQLELTRQQDAQLSQSQESLGQRALREQAQRNGTWVPAPPGLSDQERVWRDQQQMQREVWRQQREQTRQDDQRIRQESESPGQRALREQAQNRREQGRMATPR</sequence>
<dbReference type="EMBL" id="BMIG01000003">
    <property type="protein sequence ID" value="GGA91534.1"/>
    <property type="molecule type" value="Genomic_DNA"/>
</dbReference>
<feature type="region of interest" description="Disordered" evidence="1">
    <location>
        <begin position="72"/>
        <end position="174"/>
    </location>
</feature>
<feature type="compositionally biased region" description="Basic and acidic residues" evidence="1">
    <location>
        <begin position="129"/>
        <end position="149"/>
    </location>
</feature>
<dbReference type="Proteomes" id="UP000620596">
    <property type="component" value="Unassembled WGS sequence"/>
</dbReference>
<dbReference type="RefSeq" id="WP_188707306.1">
    <property type="nucleotide sequence ID" value="NZ_BMIG01000003.1"/>
</dbReference>
<reference evidence="3" key="1">
    <citation type="journal article" date="2014" name="Int. J. Syst. Evol. Microbiol.">
        <title>Complete genome sequence of Corynebacterium casei LMG S-19264T (=DSM 44701T), isolated from a smear-ripened cheese.</title>
        <authorList>
            <consortium name="US DOE Joint Genome Institute (JGI-PGF)"/>
            <person name="Walter F."/>
            <person name="Albersmeier A."/>
            <person name="Kalinowski J."/>
            <person name="Ruckert C."/>
        </authorList>
    </citation>
    <scope>NUCLEOTIDE SEQUENCE</scope>
    <source>
        <strain evidence="3">CGMCC 1.15322</strain>
    </source>
</reference>